<dbReference type="AlphaFoldDB" id="B5GQJ7"/>
<keyword evidence="1" id="KW-1133">Transmembrane helix</keyword>
<reference evidence="2 3" key="1">
    <citation type="journal article" date="2010" name="Genome Biol. Evol.">
        <title>The sequence of a 1.8-mb bacterial linear plasmid reveals a rich evolutionary reservoir of secondary metabolic pathways.</title>
        <authorList>
            <person name="Medema M.H."/>
            <person name="Trefzer A."/>
            <person name="Kovalchuk A."/>
            <person name="van den Berg M."/>
            <person name="Mueller U."/>
            <person name="Heijne W."/>
            <person name="Wu L."/>
            <person name="Alam M.T."/>
            <person name="Ronning C.M."/>
            <person name="Nierman W.C."/>
            <person name="Bovenberg R.A.L."/>
            <person name="Breitling R."/>
            <person name="Takano E."/>
        </authorList>
    </citation>
    <scope>NUCLEOTIDE SEQUENCE [LARGE SCALE GENOMIC DNA]</scope>
    <source>
        <strain evidence="3">ATCC 27064 / DSM 738 / JCM 4710 / NBRC 13307 / NCIMB 12785 / NRRL 3585 / VKM Ac-602</strain>
    </source>
</reference>
<feature type="transmembrane region" description="Helical" evidence="1">
    <location>
        <begin position="410"/>
        <end position="431"/>
    </location>
</feature>
<dbReference type="STRING" id="1901.BB341_20040"/>
<keyword evidence="1" id="KW-0472">Membrane</keyword>
<sequence>MGRAMRTTATLFRIGLAAGRSTPGDRLRWWGLFGAAATVAFVTLATVATLATYQGRETRADARGPAVTFSKNPALLYREGVDTVGKRPASIVFVHPLTPEAPVPAGVTRWPEPGEVLLSPELIRQGKDEGVLTRYGRYAGTVTTDGLVTPSERIAYVRVAGAPPKDDPRWMGVAAFGGGGGGSTGEMIDQRPASSPLTALWALAGLPALALAVVSARVGSGTRDRRSGLLQALGGTWRHRTVVNLGEAVVPAALGSITAFLPYAYASVRDIRLVPTGYLLDHRDVWAAWPVAGAAAVASLVAVLGIVVGTHRVHRDGRSTRPATYTSHVPAWRLVVCGAGVALVLGSQYLPRKAQLFVFTLGTVVMWAFLSSVVALLTRHLGGWLAGHGKRTGHAGRLIGGRWTHAHPGVIVRLALAMVIGIGIVAQMQVWTSRLGTQSQAAATTYERIKDTVIEVTTGGMTAPQADRFRASLPPGSLLLTRTFHDPGAPKEPWVSIGGSCHDLRALKVVCRGDGEATAKSGARSAAVEEMSRWYGDVRFAQSPRITVKPDSSQSLLVVTSEPGRAAEVKQAAFALPNPSVQVQALGGAWLESSRSRIPNWIQMFGIVGILFIVVAGAVSAAAEFVRVRHALAPLSVLTGRRRVFRSVASWHLTVPLLVATVVTGAVTAWHSVFFIALVQEGSVSWNVLAVGVMVCAVVSLAVGLLGARTAAREADQWRPAAD</sequence>
<feature type="transmembrane region" description="Helical" evidence="1">
    <location>
        <begin position="286"/>
        <end position="310"/>
    </location>
</feature>
<feature type="transmembrane region" description="Helical" evidence="1">
    <location>
        <begin position="684"/>
        <end position="708"/>
    </location>
</feature>
<keyword evidence="3" id="KW-1185">Reference proteome</keyword>
<proteinExistence type="predicted"/>
<evidence type="ECO:0000313" key="2">
    <source>
        <dbReference type="EMBL" id="EFG06720.1"/>
    </source>
</evidence>
<accession>B5GQJ7</accession>
<feature type="transmembrane region" description="Helical" evidence="1">
    <location>
        <begin position="29"/>
        <end position="53"/>
    </location>
</feature>
<feature type="transmembrane region" description="Helical" evidence="1">
    <location>
        <begin position="651"/>
        <end position="678"/>
    </location>
</feature>
<dbReference type="KEGG" id="sclf:BB341_20040"/>
<gene>
    <name evidence="2" type="ORF">SCLAV_1645</name>
</gene>
<protein>
    <submittedName>
        <fullName evidence="2">Predicted permease</fullName>
    </submittedName>
</protein>
<dbReference type="Proteomes" id="UP000002357">
    <property type="component" value="Chromosome"/>
</dbReference>
<dbReference type="eggNOG" id="COG0577">
    <property type="taxonomic scope" value="Bacteria"/>
</dbReference>
<feature type="transmembrane region" description="Helical" evidence="1">
    <location>
        <begin position="356"/>
        <end position="377"/>
    </location>
</feature>
<feature type="transmembrane region" description="Helical" evidence="1">
    <location>
        <begin position="601"/>
        <end position="623"/>
    </location>
</feature>
<feature type="transmembrane region" description="Helical" evidence="1">
    <location>
        <begin position="331"/>
        <end position="350"/>
    </location>
</feature>
<evidence type="ECO:0000313" key="3">
    <source>
        <dbReference type="Proteomes" id="UP000002357"/>
    </source>
</evidence>
<name>B5GQJ7_STRCL</name>
<organism evidence="2 3">
    <name type="scientific">Streptomyces clavuligerus</name>
    <dbReference type="NCBI Taxonomy" id="1901"/>
    <lineage>
        <taxon>Bacteria</taxon>
        <taxon>Bacillati</taxon>
        <taxon>Actinomycetota</taxon>
        <taxon>Actinomycetes</taxon>
        <taxon>Kitasatosporales</taxon>
        <taxon>Streptomycetaceae</taxon>
        <taxon>Streptomyces</taxon>
    </lineage>
</organism>
<evidence type="ECO:0000256" key="1">
    <source>
        <dbReference type="SAM" id="Phobius"/>
    </source>
</evidence>
<dbReference type="OrthoDB" id="3258069at2"/>
<feature type="transmembrane region" description="Helical" evidence="1">
    <location>
        <begin position="248"/>
        <end position="266"/>
    </location>
</feature>
<dbReference type="EMBL" id="CM000913">
    <property type="protein sequence ID" value="EFG06720.1"/>
    <property type="molecule type" value="Genomic_DNA"/>
</dbReference>
<keyword evidence="1" id="KW-0812">Transmembrane</keyword>